<protein>
    <submittedName>
        <fullName evidence="1">Uncharacterized protein</fullName>
    </submittedName>
</protein>
<dbReference type="RefSeq" id="XP_007674073.1">
    <property type="nucleotide sequence ID" value="XM_007675883.1"/>
</dbReference>
<dbReference type="KEGG" id="bcom:BAUCODRAFT_388564"/>
<dbReference type="EMBL" id="KB445552">
    <property type="protein sequence ID" value="EMC99025.1"/>
    <property type="molecule type" value="Genomic_DNA"/>
</dbReference>
<name>M2NIW4_BAUPA</name>
<proteinExistence type="predicted"/>
<dbReference type="Proteomes" id="UP000011761">
    <property type="component" value="Unassembled WGS sequence"/>
</dbReference>
<gene>
    <name evidence="1" type="ORF">BAUCODRAFT_388564</name>
</gene>
<evidence type="ECO:0000313" key="1">
    <source>
        <dbReference type="EMBL" id="EMC99025.1"/>
    </source>
</evidence>
<reference evidence="1 2" key="1">
    <citation type="journal article" date="2012" name="PLoS Pathog.">
        <title>Diverse lifestyles and strategies of plant pathogenesis encoded in the genomes of eighteen Dothideomycetes fungi.</title>
        <authorList>
            <person name="Ohm R.A."/>
            <person name="Feau N."/>
            <person name="Henrissat B."/>
            <person name="Schoch C.L."/>
            <person name="Horwitz B.A."/>
            <person name="Barry K.W."/>
            <person name="Condon B.J."/>
            <person name="Copeland A.C."/>
            <person name="Dhillon B."/>
            <person name="Glaser F."/>
            <person name="Hesse C.N."/>
            <person name="Kosti I."/>
            <person name="LaButti K."/>
            <person name="Lindquist E.A."/>
            <person name="Lucas S."/>
            <person name="Salamov A.A."/>
            <person name="Bradshaw R.E."/>
            <person name="Ciuffetti L."/>
            <person name="Hamelin R.C."/>
            <person name="Kema G.H.J."/>
            <person name="Lawrence C."/>
            <person name="Scott J.A."/>
            <person name="Spatafora J.W."/>
            <person name="Turgeon B.G."/>
            <person name="de Wit P.J.G.M."/>
            <person name="Zhong S."/>
            <person name="Goodwin S.B."/>
            <person name="Grigoriev I.V."/>
        </authorList>
    </citation>
    <scope>NUCLEOTIDE SEQUENCE [LARGE SCALE GENOMIC DNA]</scope>
    <source>
        <strain evidence="1 2">UAMH 10762</strain>
    </source>
</reference>
<keyword evidence="2" id="KW-1185">Reference proteome</keyword>
<sequence length="65" mass="7385">MHVRSQTSCLHTRSSNSTWQARFTPPAASRCCNRVYQASAKGARRVSVSRWTVIATCRWTKASRE</sequence>
<dbReference type="GeneID" id="19113646"/>
<evidence type="ECO:0000313" key="2">
    <source>
        <dbReference type="Proteomes" id="UP000011761"/>
    </source>
</evidence>
<accession>M2NIW4</accession>
<dbReference type="AlphaFoldDB" id="M2NIW4"/>
<dbReference type="HOGENOM" id="CLU_2849327_0_0_1"/>
<organism evidence="1 2">
    <name type="scientific">Baudoinia panamericana (strain UAMH 10762)</name>
    <name type="common">Angels' share fungus</name>
    <name type="synonym">Baudoinia compniacensis (strain UAMH 10762)</name>
    <dbReference type="NCBI Taxonomy" id="717646"/>
    <lineage>
        <taxon>Eukaryota</taxon>
        <taxon>Fungi</taxon>
        <taxon>Dikarya</taxon>
        <taxon>Ascomycota</taxon>
        <taxon>Pezizomycotina</taxon>
        <taxon>Dothideomycetes</taxon>
        <taxon>Dothideomycetidae</taxon>
        <taxon>Mycosphaerellales</taxon>
        <taxon>Teratosphaeriaceae</taxon>
        <taxon>Baudoinia</taxon>
    </lineage>
</organism>